<keyword evidence="2" id="KW-0067">ATP-binding</keyword>
<dbReference type="InterPro" id="IPR016796">
    <property type="entry name" value="UCP021774"/>
</dbReference>
<comment type="caution">
    <text evidence="2">The sequence shown here is derived from an EMBL/GenBank/DDBJ whole genome shotgun (WGS) entry which is preliminary data.</text>
</comment>
<dbReference type="PIRSF" id="PIRSF021774">
    <property type="entry name" value="UCP021774"/>
    <property type="match status" value="1"/>
</dbReference>
<dbReference type="Gene3D" id="3.30.310.70">
    <property type="entry name" value="TT1751-like domain"/>
    <property type="match status" value="1"/>
</dbReference>
<accession>A0A2H0UMB0</accession>
<reference evidence="3" key="1">
    <citation type="submission" date="2017-09" db="EMBL/GenBank/DDBJ databases">
        <title>Depth-based differentiation of microbial function through sediment-hosted aquifers and enrichment of novel symbionts in the deep terrestrial subsurface.</title>
        <authorList>
            <person name="Probst A.J."/>
            <person name="Ladd B."/>
            <person name="Jarett J.K."/>
            <person name="Geller-Mcgrath D.E."/>
            <person name="Sieber C.M.K."/>
            <person name="Emerson J.B."/>
            <person name="Anantharaman K."/>
            <person name="Thomas B.C."/>
            <person name="Malmstrom R."/>
            <person name="Stieglmeier M."/>
            <person name="Klingl A."/>
            <person name="Woyke T."/>
            <person name="Ryan C.M."/>
            <person name="Banfield J.F."/>
        </authorList>
    </citation>
    <scope>NUCLEOTIDE SEQUENCE [LARGE SCALE GENOMIC DNA]</scope>
</reference>
<dbReference type="PANTHER" id="PTHR38342:SF1">
    <property type="entry name" value="SLR5037 PROTEIN"/>
    <property type="match status" value="1"/>
</dbReference>
<keyword evidence="2" id="KW-0547">Nucleotide-binding</keyword>
<evidence type="ECO:0000313" key="2">
    <source>
        <dbReference type="EMBL" id="PIR86816.1"/>
    </source>
</evidence>
<dbReference type="PANTHER" id="PTHR38342">
    <property type="entry name" value="SLR5037 PROTEIN"/>
    <property type="match status" value="1"/>
</dbReference>
<evidence type="ECO:0000259" key="1">
    <source>
        <dbReference type="Pfam" id="PF03625"/>
    </source>
</evidence>
<dbReference type="InterPro" id="IPR035923">
    <property type="entry name" value="TT1751-like_sf"/>
</dbReference>
<organism evidence="2 3">
    <name type="scientific">Candidatus Harrisonbacteria bacterium CG10_big_fil_rev_8_21_14_0_10_49_15</name>
    <dbReference type="NCBI Taxonomy" id="1974587"/>
    <lineage>
        <taxon>Bacteria</taxon>
        <taxon>Candidatus Harrisoniibacteriota</taxon>
    </lineage>
</organism>
<dbReference type="InterPro" id="IPR005180">
    <property type="entry name" value="DUF302"/>
</dbReference>
<dbReference type="GO" id="GO:0005524">
    <property type="term" value="F:ATP binding"/>
    <property type="evidence" value="ECO:0007669"/>
    <property type="project" value="UniProtKB-KW"/>
</dbReference>
<evidence type="ECO:0000313" key="3">
    <source>
        <dbReference type="Proteomes" id="UP000229526"/>
    </source>
</evidence>
<dbReference type="AlphaFoldDB" id="A0A2H0UMB0"/>
<dbReference type="Pfam" id="PF03625">
    <property type="entry name" value="DUF302"/>
    <property type="match status" value="1"/>
</dbReference>
<feature type="domain" description="DUF302" evidence="1">
    <location>
        <begin position="35"/>
        <end position="97"/>
    </location>
</feature>
<gene>
    <name evidence="2" type="ORF">COU11_03880</name>
</gene>
<sequence length="136" mass="15036">MKYGYSRKVAGSFEAVVGRVEEALQEFGFGILTRIDAKQTLKKKLEVDFDSYIILGACNPQFGYQALQAELEIGLLLPCNVIVYEKDGEIIVSAIKPTVAMAMIDNANLAQIAKEVEKKLADVVDYVSTVKRSERS</sequence>
<protein>
    <submittedName>
        <fullName evidence="2">ABC transporter ATP-binding protein</fullName>
    </submittedName>
</protein>
<name>A0A2H0UMB0_9BACT</name>
<dbReference type="EMBL" id="PFBD01000025">
    <property type="protein sequence ID" value="PIR86816.1"/>
    <property type="molecule type" value="Genomic_DNA"/>
</dbReference>
<proteinExistence type="predicted"/>
<dbReference type="SUPFAM" id="SSF103247">
    <property type="entry name" value="TT1751-like"/>
    <property type="match status" value="1"/>
</dbReference>
<dbReference type="Proteomes" id="UP000229526">
    <property type="component" value="Unassembled WGS sequence"/>
</dbReference>
<dbReference type="CDD" id="cd14797">
    <property type="entry name" value="DUF302"/>
    <property type="match status" value="1"/>
</dbReference>